<feature type="region of interest" description="Disordered" evidence="1">
    <location>
        <begin position="1"/>
        <end position="36"/>
    </location>
</feature>
<organism evidence="3 4">
    <name type="scientific">Cryptococcus deuterogattii (strain R265)</name>
    <name type="common">Cryptococcus gattii VGII (strain R265)</name>
    <dbReference type="NCBI Taxonomy" id="294750"/>
    <lineage>
        <taxon>Eukaryota</taxon>
        <taxon>Fungi</taxon>
        <taxon>Dikarya</taxon>
        <taxon>Basidiomycota</taxon>
        <taxon>Agaricomycotina</taxon>
        <taxon>Tremellomycetes</taxon>
        <taxon>Tremellales</taxon>
        <taxon>Cryptococcaceae</taxon>
        <taxon>Cryptococcus</taxon>
        <taxon>Cryptococcus gattii species complex</taxon>
    </lineage>
</organism>
<dbReference type="AlphaFoldDB" id="A0A095D9B5"/>
<dbReference type="Proteomes" id="UP000029445">
    <property type="component" value="Chromosome 1"/>
</dbReference>
<keyword evidence="2" id="KW-1133">Transmembrane helix</keyword>
<reference evidence="3 4" key="1">
    <citation type="journal article" date="2011" name="MBio">
        <title>Genome variation in Cryptococcus gattii, an emerging pathogen of immunocompetent hosts.</title>
        <authorList>
            <person name="D'Souza C.A."/>
            <person name="Kronstad J.W."/>
            <person name="Taylor G."/>
            <person name="Warren R."/>
            <person name="Yuen M."/>
            <person name="Hu G."/>
            <person name="Jung W.H."/>
            <person name="Sham A."/>
            <person name="Kidd S.E."/>
            <person name="Tangen K."/>
            <person name="Lee N."/>
            <person name="Zeilmaker T."/>
            <person name="Sawkins J."/>
            <person name="McVicker G."/>
            <person name="Shah S."/>
            <person name="Gnerre S."/>
            <person name="Griggs A."/>
            <person name="Zeng Q."/>
            <person name="Bartlett K."/>
            <person name="Li W."/>
            <person name="Wang X."/>
            <person name="Heitman J."/>
            <person name="Stajich J.E."/>
            <person name="Fraser J.A."/>
            <person name="Meyer W."/>
            <person name="Carter D."/>
            <person name="Schein J."/>
            <person name="Krzywinski M."/>
            <person name="Kwon-Chung K.J."/>
            <person name="Varma A."/>
            <person name="Wang J."/>
            <person name="Brunham R."/>
            <person name="Fyfe M."/>
            <person name="Ouellette B.F."/>
            <person name="Siddiqui A."/>
            <person name="Marra M."/>
            <person name="Jones S."/>
            <person name="Holt R."/>
            <person name="Birren B.W."/>
            <person name="Galagan J.E."/>
            <person name="Cuomo C.A."/>
        </authorList>
    </citation>
    <scope>NUCLEOTIDE SEQUENCE [LARGE SCALE GENOMIC DNA]</scope>
    <source>
        <strain evidence="3 4">R265</strain>
    </source>
</reference>
<dbReference type="KEGG" id="cdeu:CNBG_3414"/>
<dbReference type="GeneID" id="88179703"/>
<keyword evidence="2" id="KW-0812">Transmembrane</keyword>
<name>A0A095D9B5_CRYD2</name>
<keyword evidence="4" id="KW-1185">Reference proteome</keyword>
<evidence type="ECO:0000256" key="1">
    <source>
        <dbReference type="SAM" id="MobiDB-lite"/>
    </source>
</evidence>
<gene>
    <name evidence="3" type="ORF">CNBG_3414</name>
</gene>
<keyword evidence="2" id="KW-0472">Membrane</keyword>
<dbReference type="RefSeq" id="XP_062883383.1">
    <property type="nucleotide sequence ID" value="XM_063027428.1"/>
</dbReference>
<reference evidence="3 4" key="2">
    <citation type="journal article" date="2018" name="Proc. Natl. Acad. Sci.">
        <title>RNAi is a critical determinant of centromere evolution in closely related fungi.</title>
        <authorList>
            <person name="Yadav V."/>
            <person name="Sun S."/>
            <person name="Billmyre R.B."/>
            <person name="Thimmappa B.C."/>
            <person name="Shea T."/>
            <person name="Lintner R."/>
            <person name="Bakkeren G."/>
            <person name="Cuomo C.A."/>
            <person name="Heitman J."/>
            <person name="Sanyal K."/>
        </authorList>
    </citation>
    <scope>NUCLEOTIDE SEQUENCE [LARGE SCALE GENOMIC DNA]</scope>
    <source>
        <strain evidence="3 4">R265</strain>
    </source>
</reference>
<protein>
    <recommendedName>
        <fullName evidence="5">Pre-rRNA processing protein</fullName>
    </recommendedName>
</protein>
<evidence type="ECO:0000313" key="4">
    <source>
        <dbReference type="Proteomes" id="UP000029445"/>
    </source>
</evidence>
<feature type="transmembrane region" description="Helical" evidence="2">
    <location>
        <begin position="47"/>
        <end position="71"/>
    </location>
</feature>
<evidence type="ECO:0000313" key="3">
    <source>
        <dbReference type="EMBL" id="KGB77576.1"/>
    </source>
</evidence>
<evidence type="ECO:0008006" key="5">
    <source>
        <dbReference type="Google" id="ProtNLM"/>
    </source>
</evidence>
<proteinExistence type="predicted"/>
<evidence type="ECO:0000256" key="2">
    <source>
        <dbReference type="SAM" id="Phobius"/>
    </source>
</evidence>
<dbReference type="STRING" id="294750.A0A095D9B5"/>
<dbReference type="OrthoDB" id="10039566at2759"/>
<accession>A0A095D9B5</accession>
<dbReference type="EMBL" id="CP025759">
    <property type="protein sequence ID" value="KGB77576.1"/>
    <property type="molecule type" value="Genomic_DNA"/>
</dbReference>
<dbReference type="OMA" id="WKAIGRW"/>
<sequence length="643" mass="70821">MSSRKGKARAQSPDERTLLLPEPSHSHSHAVPPIEQPPARHARVRSVFLIVSIVVTSLLLSALLFIILLAASFKPSPSEMSDLPQTAFKFTQPSSISIVNITDDGILVNVSLSCGIDADRALGVQEFYQESERQKAAERGDRGVGAAWWESLRRKSAHWLIGSLHRKQMSLDISKGVYVFPQDSSSSPLGHIDLLRPLSIPLVTGVPAQRPDHSDLSWLKPISFTTFVKPMASSGEIWDFIRQGWLHGGLTVVVGAEDVQSSLEDGEERWWGRWASIKERDVNLQMELPIPRLPGLPRPGRPLDLSRLVSLQNYSLSNADDQDLVINAMATMPNFIRHLDFFQNVSFTVPFGLPFAILLPSSQGDVMMAKVILQPVNVGQEKMIELKMSGTVTADLDRTTGGNDTSALSTFLQNYLHGRPSPIIVRGLSHYPNSSIVPVAPPLWLLSTLPSLSLDLSFLGPSPPPQIIRTVTIERMTIVEKDGKMKASGIIVAEVEMPKDMRDMDVDVRAVRPDVLVYDGPPPLNDVHDHRADREQDEYPAKAFGHIHPAEWLPSTTSRSPDPSTPHRFIVRAPLSNVDLDILPGRENIMSEFVSKVIFKGGAVAGVQGVSDVQVQVKGVKGEVEVEDLPVRGEFWVGKKKAL</sequence>
<dbReference type="HOGENOM" id="CLU_014996_0_0_1"/>
<dbReference type="VEuPathDB" id="FungiDB:CNBG_3414"/>